<evidence type="ECO:0000313" key="3">
    <source>
        <dbReference type="Proteomes" id="UP000830343"/>
    </source>
</evidence>
<dbReference type="RefSeq" id="WP_243365491.1">
    <property type="nucleotide sequence ID" value="NZ_CP094348.1"/>
</dbReference>
<dbReference type="PANTHER" id="PTHR34385:SF1">
    <property type="entry name" value="PEPTIDOGLYCAN L-ALANYL-D-GLUTAMATE ENDOPEPTIDASE CWLK"/>
    <property type="match status" value="1"/>
</dbReference>
<dbReference type="Pfam" id="PF02557">
    <property type="entry name" value="VanY"/>
    <property type="match status" value="1"/>
</dbReference>
<reference evidence="2" key="2">
    <citation type="submission" date="2022-04" db="EMBL/GenBank/DDBJ databases">
        <title>Antimicrobial genetic elements in methicillin-resistant Macrococcus armenti.</title>
        <authorList>
            <person name="Keller J.E."/>
            <person name="Schwendener S."/>
            <person name="Pantucek R."/>
            <person name="Perreten V."/>
        </authorList>
    </citation>
    <scope>NUCLEOTIDE SEQUENCE</scope>
    <source>
        <strain evidence="2">CCM 2609</strain>
    </source>
</reference>
<keyword evidence="3" id="KW-1185">Reference proteome</keyword>
<dbReference type="PROSITE" id="PS51257">
    <property type="entry name" value="PROKAR_LIPOPROTEIN"/>
    <property type="match status" value="1"/>
</dbReference>
<evidence type="ECO:0000313" key="2">
    <source>
        <dbReference type="EMBL" id="UOB20147.1"/>
    </source>
</evidence>
<dbReference type="CDD" id="cd14852">
    <property type="entry name" value="LD-carboxypeptidase"/>
    <property type="match status" value="1"/>
</dbReference>
<dbReference type="InterPro" id="IPR003709">
    <property type="entry name" value="VanY-like_core_dom"/>
</dbReference>
<dbReference type="EMBL" id="CP094348">
    <property type="protein sequence ID" value="UOB20147.1"/>
    <property type="molecule type" value="Genomic_DNA"/>
</dbReference>
<dbReference type="InterPro" id="IPR058193">
    <property type="entry name" value="VanY/YodJ_core_dom"/>
</dbReference>
<accession>A0ABY3ZTA8</accession>
<gene>
    <name evidence="2" type="ORF">MRZ06_09100</name>
</gene>
<dbReference type="SUPFAM" id="SSF55166">
    <property type="entry name" value="Hedgehog/DD-peptidase"/>
    <property type="match status" value="1"/>
</dbReference>
<reference evidence="2" key="1">
    <citation type="submission" date="2022-03" db="EMBL/GenBank/DDBJ databases">
        <authorList>
            <person name="Vrbovska V."/>
            <person name="Kovarovic V."/>
            <person name="Botka T."/>
            <person name="Pantucek R."/>
        </authorList>
    </citation>
    <scope>NUCLEOTIDE SEQUENCE</scope>
    <source>
        <strain evidence="2">CCM 2609</strain>
    </source>
</reference>
<protein>
    <submittedName>
        <fullName evidence="2">M15 family metallopeptidase</fullName>
    </submittedName>
</protein>
<proteinExistence type="predicted"/>
<dbReference type="PANTHER" id="PTHR34385">
    <property type="entry name" value="D-ALANYL-D-ALANINE CARBOXYPEPTIDASE"/>
    <property type="match status" value="1"/>
</dbReference>
<dbReference type="Gene3D" id="3.30.1380.10">
    <property type="match status" value="1"/>
</dbReference>
<name>A0ABY3ZTA8_9STAP</name>
<organism evidence="2 3">
    <name type="scientific">Macrococcus armenti</name>
    <dbReference type="NCBI Taxonomy" id="2875764"/>
    <lineage>
        <taxon>Bacteria</taxon>
        <taxon>Bacillati</taxon>
        <taxon>Bacillota</taxon>
        <taxon>Bacilli</taxon>
        <taxon>Bacillales</taxon>
        <taxon>Staphylococcaceae</taxon>
        <taxon>Macrococcus</taxon>
    </lineage>
</organism>
<evidence type="ECO:0000259" key="1">
    <source>
        <dbReference type="Pfam" id="PF02557"/>
    </source>
</evidence>
<sequence>MKKLTIIAISALLLSACNNEVQTKNNKEKQSIEHKSNDIQTNKGVNNKALDKEVKDGITYIDGILIVNKEINLPKNYNPDVDATANEHLNTLIQNGNSEGLNLVLRSAFRSYDTQANLYQQYVARDGKKKADTYSAQPGHSEHQTGLAFDLGNAEGSDDFLESFEDTKEGQWLARHAHEYGFIIRYPKGKSDITGYQYEPWHLRYLGKETATKVYESGLTLEEYLGLK</sequence>
<dbReference type="InterPro" id="IPR052179">
    <property type="entry name" value="DD-CPase-like"/>
</dbReference>
<dbReference type="InterPro" id="IPR009045">
    <property type="entry name" value="Zn_M74/Hedgehog-like"/>
</dbReference>
<dbReference type="Proteomes" id="UP000830343">
    <property type="component" value="Chromosome"/>
</dbReference>
<feature type="domain" description="D-alanyl-D-alanine carboxypeptidase-like core" evidence="1">
    <location>
        <begin position="81"/>
        <end position="208"/>
    </location>
</feature>